<dbReference type="STRING" id="1440774.Y900_004445"/>
<comment type="caution">
    <text evidence="2">The sequence shown here is derived from an EMBL/GenBank/DDBJ whole genome shotgun (WGS) entry which is preliminary data.</text>
</comment>
<dbReference type="Pfam" id="PF01636">
    <property type="entry name" value="APH"/>
    <property type="match status" value="1"/>
</dbReference>
<accession>A0A064CEU1</accession>
<dbReference type="PANTHER" id="PTHR21310">
    <property type="entry name" value="AMINOGLYCOSIDE PHOSPHOTRANSFERASE-RELATED-RELATED"/>
    <property type="match status" value="1"/>
</dbReference>
<dbReference type="AlphaFoldDB" id="A0A064CEU1"/>
<proteinExistence type="predicted"/>
<dbReference type="CDD" id="cd05154">
    <property type="entry name" value="ACAD10_11_N-like"/>
    <property type="match status" value="1"/>
</dbReference>
<reference evidence="2" key="1">
    <citation type="submission" date="2014-05" db="EMBL/GenBank/DDBJ databases">
        <title>Genome sequence of Mycobacterium aromaticivorans strain JS19b1T (= DSM 45407T).</title>
        <authorList>
            <person name="Kwak Y."/>
            <person name="Park G.-S."/>
            <person name="Li Q.X."/>
            <person name="Lee S.-E."/>
            <person name="Shin J.-H."/>
        </authorList>
    </citation>
    <scope>NUCLEOTIDE SEQUENCE [LARGE SCALE GENOMIC DNA]</scope>
    <source>
        <strain evidence="2">JS19b1</strain>
    </source>
</reference>
<dbReference type="Gene3D" id="3.90.1200.10">
    <property type="match status" value="1"/>
</dbReference>
<gene>
    <name evidence="2" type="ORF">Y900_004445</name>
</gene>
<protein>
    <submittedName>
        <fullName evidence="2">Aminoglycoside phosphotransferase</fullName>
    </submittedName>
</protein>
<dbReference type="EMBL" id="JALN02000001">
    <property type="protein sequence ID" value="KDE98211.1"/>
    <property type="molecule type" value="Genomic_DNA"/>
</dbReference>
<dbReference type="OrthoDB" id="3806873at2"/>
<dbReference type="Gene3D" id="3.30.200.20">
    <property type="entry name" value="Phosphorylase Kinase, domain 1"/>
    <property type="match status" value="1"/>
</dbReference>
<name>A0A064CEU1_9MYCO</name>
<evidence type="ECO:0000313" key="3">
    <source>
        <dbReference type="Proteomes" id="UP000022835"/>
    </source>
</evidence>
<dbReference type="InterPro" id="IPR041726">
    <property type="entry name" value="ACAD10_11_N"/>
</dbReference>
<dbReference type="InterPro" id="IPR002575">
    <property type="entry name" value="Aminoglycoside_PTrfase"/>
</dbReference>
<dbReference type="SUPFAM" id="SSF56112">
    <property type="entry name" value="Protein kinase-like (PK-like)"/>
    <property type="match status" value="1"/>
</dbReference>
<dbReference type="PANTHER" id="PTHR21310:SF40">
    <property type="entry name" value="AMINOGLYCOSIDE PHOSPHOTRANSFERASE DOMAIN-CONTAINING PROTEIN-RELATED"/>
    <property type="match status" value="1"/>
</dbReference>
<dbReference type="InterPro" id="IPR051678">
    <property type="entry name" value="AGP_Transferase"/>
</dbReference>
<feature type="domain" description="Aminoglycoside phosphotransferase" evidence="1">
    <location>
        <begin position="35"/>
        <end position="274"/>
    </location>
</feature>
<organism evidence="2 3">
    <name type="scientific">Mycolicibacterium aromaticivorans JS19b1 = JCM 16368</name>
    <dbReference type="NCBI Taxonomy" id="1440774"/>
    <lineage>
        <taxon>Bacteria</taxon>
        <taxon>Bacillati</taxon>
        <taxon>Actinomycetota</taxon>
        <taxon>Actinomycetes</taxon>
        <taxon>Mycobacteriales</taxon>
        <taxon>Mycobacteriaceae</taxon>
        <taxon>Mycolicibacterium</taxon>
    </lineage>
</organism>
<dbReference type="Proteomes" id="UP000022835">
    <property type="component" value="Unassembled WGS sequence"/>
</dbReference>
<evidence type="ECO:0000313" key="2">
    <source>
        <dbReference type="EMBL" id="KDE98211.1"/>
    </source>
</evidence>
<evidence type="ECO:0000259" key="1">
    <source>
        <dbReference type="Pfam" id="PF01636"/>
    </source>
</evidence>
<keyword evidence="3" id="KW-1185">Reference proteome</keyword>
<dbReference type="InterPro" id="IPR011009">
    <property type="entry name" value="Kinase-like_dom_sf"/>
</dbReference>
<dbReference type="RefSeq" id="WP_036345792.1">
    <property type="nucleotide sequence ID" value="NZ_JALN02000001.1"/>
</dbReference>
<dbReference type="GO" id="GO:0016740">
    <property type="term" value="F:transferase activity"/>
    <property type="evidence" value="ECO:0007669"/>
    <property type="project" value="UniProtKB-KW"/>
</dbReference>
<dbReference type="eggNOG" id="COG3173">
    <property type="taxonomic scope" value="Bacteria"/>
</dbReference>
<sequence length="354" mass="38907">MEDRAAEVPGTLDSAAVGALTAWVRENGIGSRISDVEPLAGGTQNVVVRLRVDDRRLVLRRPPPYPRPNSNRTMQREIAVLETLAGSSVPHPEFVAGCDDLGVLGVVFYLMEDVDGFNPATEVAPAYVADPRLRHQVGLNYAADLARLSAASWRGRPLQQLHRPGSFLARQVPNFLRLLDSYRHESYRPEMLEVSRLADWLGERRPPDGEPGIMHGDAHLNNVLLRRDAPEVAAFVDWEMCTIGDPLLDLGWILVCWPDYPDPINAGRELAALGGLPSRTELVAAYADAGGRRTGHLNWYIATACFKLAIVIEGTYSRYLAGQAHREAGERLHDSASRLIDLGVQVATGDNPFV</sequence>